<feature type="region of interest" description="Disordered" evidence="1">
    <location>
        <begin position="540"/>
        <end position="562"/>
    </location>
</feature>
<gene>
    <name evidence="2" type="ORF">HK097_000511</name>
</gene>
<protein>
    <submittedName>
        <fullName evidence="2">Uncharacterized protein</fullName>
    </submittedName>
</protein>
<feature type="compositionally biased region" description="Polar residues" evidence="1">
    <location>
        <begin position="275"/>
        <end position="289"/>
    </location>
</feature>
<feature type="region of interest" description="Disordered" evidence="1">
    <location>
        <begin position="498"/>
        <end position="518"/>
    </location>
</feature>
<evidence type="ECO:0000256" key="1">
    <source>
        <dbReference type="SAM" id="MobiDB-lite"/>
    </source>
</evidence>
<feature type="region of interest" description="Disordered" evidence="1">
    <location>
        <begin position="1"/>
        <end position="291"/>
    </location>
</feature>
<feature type="compositionally biased region" description="Low complexity" evidence="1">
    <location>
        <begin position="265"/>
        <end position="274"/>
    </location>
</feature>
<feature type="compositionally biased region" description="Polar residues" evidence="1">
    <location>
        <begin position="66"/>
        <end position="75"/>
    </location>
</feature>
<accession>A0AAD5S5E9</accession>
<sequence>MVASKKTSVTPQKRATGLTAWLSAGSGSKKADSTSASKDSAFPLFNAKFNNNGLTPMTVPAAKQQVEASTSPNENKTIRAAPVNNAATTPSNGPSTPTARNIPTEPSGSPSRKRASNGVLKTQKPDPEQQSASPASSSVKKKAVVGKTGGPTPQIQPRGNTTGSHGRQITLNSFLGSSPLDRSCPDGGLEGEGGKRVLNTPTARARSKLIQPPMSSDIDEPSDPASKPAEADIFAPGPSNPDKKKQYKQAHLDFSTGPFPVNIETASGSSTSTAQQPRTQPFSFASTPTKGKPKVVDDLDIGLLNASSSLPEFPLVAEHDTTDEEEGWRRLSMSDSLDLMMVVQFVKTFKLGLLGLDEDFEVSLAHFEEALYSPSTFHTYLTTLYTHFYRLIDPTTNITQCASLARISTFLSSLNPTLSQTLSTTEFPSLLPIHHLQALKTLTNNITSGLAFKSYIDEIDDRLSQLRKNRWKRAGEIKAAEAAIPELERQVAEWRLKKKKEEDGKGGAGKTRTRGRMHEFVRQVSDVERRLEVGRERVKGLREEEEREGKEMRELGLIRRSG</sequence>
<feature type="compositionally biased region" description="Low complexity" evidence="1">
    <location>
        <begin position="23"/>
        <end position="41"/>
    </location>
</feature>
<name>A0AAD5S5E9_9FUNG</name>
<evidence type="ECO:0000313" key="3">
    <source>
        <dbReference type="Proteomes" id="UP001212841"/>
    </source>
</evidence>
<proteinExistence type="predicted"/>
<evidence type="ECO:0000313" key="2">
    <source>
        <dbReference type="EMBL" id="KAJ3046796.1"/>
    </source>
</evidence>
<dbReference type="Proteomes" id="UP001212841">
    <property type="component" value="Unassembled WGS sequence"/>
</dbReference>
<dbReference type="EMBL" id="JADGJD010001091">
    <property type="protein sequence ID" value="KAJ3046796.1"/>
    <property type="molecule type" value="Genomic_DNA"/>
</dbReference>
<reference evidence="2" key="1">
    <citation type="submission" date="2020-05" db="EMBL/GenBank/DDBJ databases">
        <title>Phylogenomic resolution of chytrid fungi.</title>
        <authorList>
            <person name="Stajich J.E."/>
            <person name="Amses K."/>
            <person name="Simmons R."/>
            <person name="Seto K."/>
            <person name="Myers J."/>
            <person name="Bonds A."/>
            <person name="Quandt C.A."/>
            <person name="Barry K."/>
            <person name="Liu P."/>
            <person name="Grigoriev I."/>
            <person name="Longcore J.E."/>
            <person name="James T.Y."/>
        </authorList>
    </citation>
    <scope>NUCLEOTIDE SEQUENCE</scope>
    <source>
        <strain evidence="2">JEL0318</strain>
    </source>
</reference>
<feature type="compositionally biased region" description="Polar residues" evidence="1">
    <location>
        <begin position="153"/>
        <end position="176"/>
    </location>
</feature>
<dbReference type="AlphaFoldDB" id="A0AAD5S5E9"/>
<organism evidence="2 3">
    <name type="scientific">Rhizophlyctis rosea</name>
    <dbReference type="NCBI Taxonomy" id="64517"/>
    <lineage>
        <taxon>Eukaryota</taxon>
        <taxon>Fungi</taxon>
        <taxon>Fungi incertae sedis</taxon>
        <taxon>Chytridiomycota</taxon>
        <taxon>Chytridiomycota incertae sedis</taxon>
        <taxon>Chytridiomycetes</taxon>
        <taxon>Rhizophlyctidales</taxon>
        <taxon>Rhizophlyctidaceae</taxon>
        <taxon>Rhizophlyctis</taxon>
    </lineage>
</organism>
<feature type="compositionally biased region" description="Polar residues" evidence="1">
    <location>
        <begin position="1"/>
        <end position="13"/>
    </location>
</feature>
<comment type="caution">
    <text evidence="2">The sequence shown here is derived from an EMBL/GenBank/DDBJ whole genome shotgun (WGS) entry which is preliminary data.</text>
</comment>
<keyword evidence="3" id="KW-1185">Reference proteome</keyword>
<feature type="non-terminal residue" evidence="2">
    <location>
        <position position="562"/>
    </location>
</feature>
<feature type="compositionally biased region" description="Polar residues" evidence="1">
    <location>
        <begin position="85"/>
        <end position="110"/>
    </location>
</feature>